<dbReference type="AlphaFoldDB" id="A0A8H4AGY2"/>
<dbReference type="Proteomes" id="UP000439903">
    <property type="component" value="Unassembled WGS sequence"/>
</dbReference>
<accession>A0A8H4AGY2</accession>
<gene>
    <name evidence="1" type="ORF">F8M41_021316</name>
</gene>
<dbReference type="OrthoDB" id="2445189at2759"/>
<evidence type="ECO:0000313" key="2">
    <source>
        <dbReference type="Proteomes" id="UP000439903"/>
    </source>
</evidence>
<reference evidence="1 2" key="1">
    <citation type="journal article" date="2019" name="Environ. Microbiol.">
        <title>At the nexus of three kingdoms: the genome of the mycorrhizal fungus Gigaspora margarita provides insights into plant, endobacterial and fungal interactions.</title>
        <authorList>
            <person name="Venice F."/>
            <person name="Ghignone S."/>
            <person name="Salvioli di Fossalunga A."/>
            <person name="Amselem J."/>
            <person name="Novero M."/>
            <person name="Xianan X."/>
            <person name="Sedzielewska Toro K."/>
            <person name="Morin E."/>
            <person name="Lipzen A."/>
            <person name="Grigoriev I.V."/>
            <person name="Henrissat B."/>
            <person name="Martin F.M."/>
            <person name="Bonfante P."/>
        </authorList>
    </citation>
    <scope>NUCLEOTIDE SEQUENCE [LARGE SCALE GENOMIC DNA]</scope>
    <source>
        <strain evidence="1 2">BEG34</strain>
    </source>
</reference>
<protein>
    <submittedName>
        <fullName evidence="1">Zinc finger bed domain-containing protein 1-like</fullName>
    </submittedName>
</protein>
<name>A0A8H4AGY2_GIGMA</name>
<organism evidence="1 2">
    <name type="scientific">Gigaspora margarita</name>
    <dbReference type="NCBI Taxonomy" id="4874"/>
    <lineage>
        <taxon>Eukaryota</taxon>
        <taxon>Fungi</taxon>
        <taxon>Fungi incertae sedis</taxon>
        <taxon>Mucoromycota</taxon>
        <taxon>Glomeromycotina</taxon>
        <taxon>Glomeromycetes</taxon>
        <taxon>Diversisporales</taxon>
        <taxon>Gigasporaceae</taxon>
        <taxon>Gigaspora</taxon>
    </lineage>
</organism>
<proteinExistence type="predicted"/>
<dbReference type="EMBL" id="WTPW01000620">
    <property type="protein sequence ID" value="KAF0493894.1"/>
    <property type="molecule type" value="Genomic_DNA"/>
</dbReference>
<keyword evidence="2" id="KW-1185">Reference proteome</keyword>
<evidence type="ECO:0000313" key="1">
    <source>
        <dbReference type="EMBL" id="KAF0493894.1"/>
    </source>
</evidence>
<comment type="caution">
    <text evidence="1">The sequence shown here is derived from an EMBL/GenBank/DDBJ whole genome shotgun (WGS) entry which is preliminary data.</text>
</comment>
<sequence length="103" mass="11862">MTNNEYTEYTTNNEYTERATNNNNGISNDLVSETGSSIQTELSSNSGQSYADIWEEFNSINNGARKHKEASCRYCPLKWSRERVYEMKSYLAIKCKSKVPKEI</sequence>